<dbReference type="InterPro" id="IPR011010">
    <property type="entry name" value="DNA_brk_join_enz"/>
</dbReference>
<evidence type="ECO:0000313" key="8">
    <source>
        <dbReference type="EMBL" id="KKW47443.1"/>
    </source>
</evidence>
<keyword evidence="2" id="KW-0229">DNA integration</keyword>
<dbReference type="PANTHER" id="PTHR30349">
    <property type="entry name" value="PHAGE INTEGRASE-RELATED"/>
    <property type="match status" value="1"/>
</dbReference>
<dbReference type="Gene3D" id="1.10.443.10">
    <property type="entry name" value="Intergrase catalytic core"/>
    <property type="match status" value="1"/>
</dbReference>
<dbReference type="AlphaFoldDB" id="A0A0G1YVE9"/>
<dbReference type="InterPro" id="IPR010998">
    <property type="entry name" value="Integrase_recombinase_N"/>
</dbReference>
<keyword evidence="4" id="KW-0233">DNA recombination</keyword>
<dbReference type="InterPro" id="IPR004107">
    <property type="entry name" value="Integrase_SAM-like_N"/>
</dbReference>
<gene>
    <name evidence="8" type="ORF">UY98_C0012G0005</name>
</gene>
<dbReference type="InterPro" id="IPR002104">
    <property type="entry name" value="Integrase_catalytic"/>
</dbReference>
<evidence type="ECO:0000259" key="6">
    <source>
        <dbReference type="PROSITE" id="PS51898"/>
    </source>
</evidence>
<dbReference type="Pfam" id="PF02899">
    <property type="entry name" value="Phage_int_SAM_1"/>
    <property type="match status" value="1"/>
</dbReference>
<comment type="similarity">
    <text evidence="1">Belongs to the 'phage' integrase family.</text>
</comment>
<dbReference type="EMBL" id="LCSD01000012">
    <property type="protein sequence ID" value="KKW47443.1"/>
    <property type="molecule type" value="Genomic_DNA"/>
</dbReference>
<dbReference type="Pfam" id="PF00589">
    <property type="entry name" value="Phage_integrase"/>
    <property type="match status" value="1"/>
</dbReference>
<dbReference type="CDD" id="cd00798">
    <property type="entry name" value="INT_XerDC_C"/>
    <property type="match status" value="1"/>
</dbReference>
<dbReference type="InterPro" id="IPR013762">
    <property type="entry name" value="Integrase-like_cat_sf"/>
</dbReference>
<dbReference type="PROSITE" id="PS51898">
    <property type="entry name" value="TYR_RECOMBINASE"/>
    <property type="match status" value="1"/>
</dbReference>
<sequence length="326" mass="37501">MSPTSPATQKKISSYVTPFLDYCEIEKGLSNNTQKNYGQYLKLFTTWLRKTGQESLLPRELTARHIWDYRLYLARGHKTPVGASLSKKSQNYYLIALRALLAYFADRDIESLPSSKIKLAKQKSDETISFLDTRDMERMLKIPDVSTQNGLRDRAIMELFFSSGMRISELTALDADRVSFLKQEDGARTFELSIVGKGKYVRTVFISPRAAKWLRAYLATRRDVHDPLFINHRSKKTENRRLSPRYIQMMISKCAVLAGLAKKVTPHTLRHTYATDLLSHGADLRSVQELLGHKNVATTQIYTHVTNKRLRDIHEKFHGGKEMDDR</sequence>
<dbReference type="Proteomes" id="UP000034789">
    <property type="component" value="Unassembled WGS sequence"/>
</dbReference>
<comment type="caution">
    <text evidence="8">The sequence shown here is derived from an EMBL/GenBank/DDBJ whole genome shotgun (WGS) entry which is preliminary data.</text>
</comment>
<dbReference type="GO" id="GO:0015074">
    <property type="term" value="P:DNA integration"/>
    <property type="evidence" value="ECO:0007669"/>
    <property type="project" value="UniProtKB-KW"/>
</dbReference>
<dbReference type="SUPFAM" id="SSF56349">
    <property type="entry name" value="DNA breaking-rejoining enzymes"/>
    <property type="match status" value="1"/>
</dbReference>
<name>A0A0G1YVE9_9BACT</name>
<dbReference type="InterPro" id="IPR044068">
    <property type="entry name" value="CB"/>
</dbReference>
<evidence type="ECO:0000256" key="1">
    <source>
        <dbReference type="ARBA" id="ARBA00008857"/>
    </source>
</evidence>
<proteinExistence type="inferred from homology"/>
<reference evidence="8 9" key="1">
    <citation type="journal article" date="2015" name="Nature">
        <title>rRNA introns, odd ribosomes, and small enigmatic genomes across a large radiation of phyla.</title>
        <authorList>
            <person name="Brown C.T."/>
            <person name="Hug L.A."/>
            <person name="Thomas B.C."/>
            <person name="Sharon I."/>
            <person name="Castelle C.J."/>
            <person name="Singh A."/>
            <person name="Wilkins M.J."/>
            <person name="Williams K.H."/>
            <person name="Banfield J.F."/>
        </authorList>
    </citation>
    <scope>NUCLEOTIDE SEQUENCE [LARGE SCALE GENOMIC DNA]</scope>
</reference>
<dbReference type="Gene3D" id="1.10.150.130">
    <property type="match status" value="1"/>
</dbReference>
<dbReference type="InterPro" id="IPR050090">
    <property type="entry name" value="Tyrosine_recombinase_XerCD"/>
</dbReference>
<feature type="domain" description="Core-binding (CB)" evidence="7">
    <location>
        <begin position="10"/>
        <end position="105"/>
    </location>
</feature>
<protein>
    <submittedName>
        <fullName evidence="8">Tyrosine recombinase XerC</fullName>
    </submittedName>
</protein>
<evidence type="ECO:0000256" key="5">
    <source>
        <dbReference type="PROSITE-ProRule" id="PRU01248"/>
    </source>
</evidence>
<evidence type="ECO:0000259" key="7">
    <source>
        <dbReference type="PROSITE" id="PS51900"/>
    </source>
</evidence>
<organism evidence="8 9">
    <name type="scientific">Candidatus Kaiserbacteria bacterium GW2011_GWA2_58_9</name>
    <dbReference type="NCBI Taxonomy" id="1618672"/>
    <lineage>
        <taxon>Bacteria</taxon>
        <taxon>Candidatus Kaiseribacteriota</taxon>
    </lineage>
</organism>
<evidence type="ECO:0000256" key="4">
    <source>
        <dbReference type="ARBA" id="ARBA00023172"/>
    </source>
</evidence>
<dbReference type="PANTHER" id="PTHR30349:SF41">
    <property type="entry name" value="INTEGRASE_RECOMBINASE PROTEIN MJ0367-RELATED"/>
    <property type="match status" value="1"/>
</dbReference>
<dbReference type="SUPFAM" id="SSF47823">
    <property type="entry name" value="lambda integrase-like, N-terminal domain"/>
    <property type="match status" value="1"/>
</dbReference>
<dbReference type="GO" id="GO:0006310">
    <property type="term" value="P:DNA recombination"/>
    <property type="evidence" value="ECO:0007669"/>
    <property type="project" value="UniProtKB-KW"/>
</dbReference>
<evidence type="ECO:0000313" key="9">
    <source>
        <dbReference type="Proteomes" id="UP000034789"/>
    </source>
</evidence>
<dbReference type="GO" id="GO:0003677">
    <property type="term" value="F:DNA binding"/>
    <property type="evidence" value="ECO:0007669"/>
    <property type="project" value="UniProtKB-UniRule"/>
</dbReference>
<evidence type="ECO:0000256" key="3">
    <source>
        <dbReference type="ARBA" id="ARBA00023125"/>
    </source>
</evidence>
<accession>A0A0G1YVE9</accession>
<feature type="domain" description="Tyr recombinase" evidence="6">
    <location>
        <begin position="126"/>
        <end position="315"/>
    </location>
</feature>
<keyword evidence="3 5" id="KW-0238">DNA-binding</keyword>
<dbReference type="PROSITE" id="PS51900">
    <property type="entry name" value="CB"/>
    <property type="match status" value="1"/>
</dbReference>
<evidence type="ECO:0000256" key="2">
    <source>
        <dbReference type="ARBA" id="ARBA00022908"/>
    </source>
</evidence>